<gene>
    <name evidence="1" type="ORF">EUTSA_v10012110mg</name>
</gene>
<reference evidence="1 2" key="1">
    <citation type="journal article" date="2013" name="Front. Plant Sci.">
        <title>The Reference Genome of the Halophytic Plant Eutrema salsugineum.</title>
        <authorList>
            <person name="Yang R."/>
            <person name="Jarvis D.E."/>
            <person name="Chen H."/>
            <person name="Beilstein M.A."/>
            <person name="Grimwood J."/>
            <person name="Jenkins J."/>
            <person name="Shu S."/>
            <person name="Prochnik S."/>
            <person name="Xin M."/>
            <person name="Ma C."/>
            <person name="Schmutz J."/>
            <person name="Wing R.A."/>
            <person name="Mitchell-Olds T."/>
            <person name="Schumaker K.S."/>
            <person name="Wang X."/>
        </authorList>
    </citation>
    <scope>NUCLEOTIDE SEQUENCE [LARGE SCALE GENOMIC DNA]</scope>
</reference>
<proteinExistence type="predicted"/>
<dbReference type="Proteomes" id="UP000030689">
    <property type="component" value="Unassembled WGS sequence"/>
</dbReference>
<dbReference type="AlphaFoldDB" id="V4KT60"/>
<evidence type="ECO:0000313" key="1">
    <source>
        <dbReference type="EMBL" id="ESQ30538.1"/>
    </source>
</evidence>
<dbReference type="EMBL" id="KI517809">
    <property type="protein sequence ID" value="ESQ30538.1"/>
    <property type="molecule type" value="Genomic_DNA"/>
</dbReference>
<name>V4KT60_EUTSA</name>
<accession>V4KT60</accession>
<keyword evidence="2" id="KW-1185">Reference proteome</keyword>
<protein>
    <submittedName>
        <fullName evidence="1">Uncharacterized protein</fullName>
    </submittedName>
</protein>
<dbReference type="Gramene" id="ESQ30538">
    <property type="protein sequence ID" value="ESQ30538"/>
    <property type="gene ID" value="EUTSA_v10012110mg"/>
</dbReference>
<evidence type="ECO:0000313" key="2">
    <source>
        <dbReference type="Proteomes" id="UP000030689"/>
    </source>
</evidence>
<organism evidence="1 2">
    <name type="scientific">Eutrema salsugineum</name>
    <name type="common">Saltwater cress</name>
    <name type="synonym">Sisymbrium salsugineum</name>
    <dbReference type="NCBI Taxonomy" id="72664"/>
    <lineage>
        <taxon>Eukaryota</taxon>
        <taxon>Viridiplantae</taxon>
        <taxon>Streptophyta</taxon>
        <taxon>Embryophyta</taxon>
        <taxon>Tracheophyta</taxon>
        <taxon>Spermatophyta</taxon>
        <taxon>Magnoliopsida</taxon>
        <taxon>eudicotyledons</taxon>
        <taxon>Gunneridae</taxon>
        <taxon>Pentapetalae</taxon>
        <taxon>rosids</taxon>
        <taxon>malvids</taxon>
        <taxon>Brassicales</taxon>
        <taxon>Brassicaceae</taxon>
        <taxon>Eutremeae</taxon>
        <taxon>Eutrema</taxon>
    </lineage>
</organism>
<dbReference type="KEGG" id="eus:EUTSA_v10012110mg"/>
<sequence>MRDTKGDSASTIYIFNLSQDSKINYCQVLL</sequence>